<dbReference type="Pfam" id="PF14907">
    <property type="entry name" value="NTP_transf_5"/>
    <property type="match status" value="1"/>
</dbReference>
<evidence type="ECO:0000313" key="1">
    <source>
        <dbReference type="EMBL" id="RFA08347.1"/>
    </source>
</evidence>
<dbReference type="EMBL" id="NBWZ01000001">
    <property type="protein sequence ID" value="RFA08347.1"/>
    <property type="molecule type" value="Genomic_DNA"/>
</dbReference>
<dbReference type="Proteomes" id="UP000256486">
    <property type="component" value="Unassembled WGS sequence"/>
</dbReference>
<name>A0A3E0VHK3_9MICO</name>
<dbReference type="InterPro" id="IPR039498">
    <property type="entry name" value="NTP_transf_5"/>
</dbReference>
<gene>
    <name evidence="1" type="ORF">B7R54_03225</name>
</gene>
<keyword evidence="2" id="KW-1185">Reference proteome</keyword>
<organism evidence="1 2">
    <name type="scientific">Subtercola boreus</name>
    <dbReference type="NCBI Taxonomy" id="120213"/>
    <lineage>
        <taxon>Bacteria</taxon>
        <taxon>Bacillati</taxon>
        <taxon>Actinomycetota</taxon>
        <taxon>Actinomycetes</taxon>
        <taxon>Micrococcales</taxon>
        <taxon>Microbacteriaceae</taxon>
        <taxon>Subtercola</taxon>
    </lineage>
</organism>
<proteinExistence type="predicted"/>
<accession>A0A3E0VHK3</accession>
<protein>
    <recommendedName>
        <fullName evidence="3">2-nitropropane dioxygenase</fullName>
    </recommendedName>
</protein>
<dbReference type="RefSeq" id="WP_116413757.1">
    <property type="nucleotide sequence ID" value="NZ_NBWZ01000001.1"/>
</dbReference>
<dbReference type="AlphaFoldDB" id="A0A3E0VHK3"/>
<comment type="caution">
    <text evidence="1">The sequence shown here is derived from an EMBL/GenBank/DDBJ whole genome shotgun (WGS) entry which is preliminary data.</text>
</comment>
<evidence type="ECO:0000313" key="2">
    <source>
        <dbReference type="Proteomes" id="UP000256486"/>
    </source>
</evidence>
<evidence type="ECO:0008006" key="3">
    <source>
        <dbReference type="Google" id="ProtNLM"/>
    </source>
</evidence>
<sequence length="309" mass="33379">MESARLATADAVLLASAWVGFTARSMGVRTLVVKGPAAARQGLRKPRASSDVDVLVEPHRFEEFVDRLVDAGWQERSAPTTPRIVELHSVTLLNASWPIDLDLHRFWPGFLLEPAEAFDVLWASRVEEEFAGIAVDVPDPPSTALILGLHTLRHTAPAAALSSVAPLAEAARTVFGDQAGSLLAARAHLLGATETCRPLLETVGSDLTAPGPESDELRRWRLNAAARGTSSAWLVHLSEAPTRRKVAIVASALFPSPRQLRLLHPETPLGPRGIAGAWFRRLGHGLVALPGAMASVRGFRRRHRPDPRA</sequence>
<dbReference type="OrthoDB" id="3782133at2"/>
<reference evidence="1 2" key="1">
    <citation type="submission" date="2017-04" db="EMBL/GenBank/DDBJ databases">
        <title>Comparative genome analysis of Subtercola boreus.</title>
        <authorList>
            <person name="Cho Y.-J."/>
            <person name="Cho A."/>
            <person name="Kim O.-S."/>
            <person name="Lee J.-I."/>
        </authorList>
    </citation>
    <scope>NUCLEOTIDE SEQUENCE [LARGE SCALE GENOMIC DNA]</scope>
    <source>
        <strain evidence="1 2">K300</strain>
    </source>
</reference>